<evidence type="ECO:0000313" key="2">
    <source>
        <dbReference type="Proteomes" id="UP000806528"/>
    </source>
</evidence>
<organism evidence="1 2">
    <name type="scientific">Nocardiopsis coralli</name>
    <dbReference type="NCBI Taxonomy" id="2772213"/>
    <lineage>
        <taxon>Bacteria</taxon>
        <taxon>Bacillati</taxon>
        <taxon>Actinomycetota</taxon>
        <taxon>Actinomycetes</taxon>
        <taxon>Streptosporangiales</taxon>
        <taxon>Nocardiopsidaceae</taxon>
        <taxon>Nocardiopsis</taxon>
    </lineage>
</organism>
<dbReference type="RefSeq" id="WP_193124934.1">
    <property type="nucleotide sequence ID" value="NZ_JADBGI010000042.1"/>
</dbReference>
<dbReference type="EMBL" id="JADBGI010000042">
    <property type="protein sequence ID" value="MBE3002348.1"/>
    <property type="molecule type" value="Genomic_DNA"/>
</dbReference>
<dbReference type="Proteomes" id="UP000806528">
    <property type="component" value="Unassembled WGS sequence"/>
</dbReference>
<keyword evidence="2" id="KW-1185">Reference proteome</keyword>
<reference evidence="1 2" key="1">
    <citation type="submission" date="2020-09" db="EMBL/GenBank/DDBJ databases">
        <title>Diversity and distribution of actinomycetes associated with coral in the coast of Hainan.</title>
        <authorList>
            <person name="Li F."/>
        </authorList>
    </citation>
    <scope>NUCLEOTIDE SEQUENCE [LARGE SCALE GENOMIC DNA]</scope>
    <source>
        <strain evidence="1 2">HNM0947</strain>
    </source>
</reference>
<evidence type="ECO:0008006" key="3">
    <source>
        <dbReference type="Google" id="ProtNLM"/>
    </source>
</evidence>
<protein>
    <recommendedName>
        <fullName evidence="3">SCP2 domain-containing protein</fullName>
    </recommendedName>
</protein>
<evidence type="ECO:0000313" key="1">
    <source>
        <dbReference type="EMBL" id="MBE3002348.1"/>
    </source>
</evidence>
<accession>A0ABR9PET4</accession>
<sequence>MIPPTPVEVRSFLMQKGKVRKGKRDLAFIPIEDWSSPLRGQIYIEGSMELTIGGKPLLTRDMWDDIDFMWGLLVNTLEELAAQGSSTLRLSGMRLVLKRVRQDTLSVAVETPIRGGRTAAGVEERNFYAHMISAGEHFFRRLEDLQADGGFQQDLRRLEALRARVLN</sequence>
<comment type="caution">
    <text evidence="1">The sequence shown here is derived from an EMBL/GenBank/DDBJ whole genome shotgun (WGS) entry which is preliminary data.</text>
</comment>
<gene>
    <name evidence="1" type="ORF">IDM40_27155</name>
</gene>
<name>A0ABR9PET4_9ACTN</name>
<proteinExistence type="predicted"/>